<dbReference type="EMBL" id="FQYO01000002">
    <property type="protein sequence ID" value="SHI67005.1"/>
    <property type="molecule type" value="Genomic_DNA"/>
</dbReference>
<dbReference type="InterPro" id="IPR050832">
    <property type="entry name" value="Bact_Acetyltransf"/>
</dbReference>
<dbReference type="AlphaFoldDB" id="A0A1M6D116"/>
<dbReference type="Proteomes" id="UP000184292">
    <property type="component" value="Unassembled WGS sequence"/>
</dbReference>
<reference evidence="5 6" key="1">
    <citation type="submission" date="2016-11" db="EMBL/GenBank/DDBJ databases">
        <authorList>
            <person name="Jaros S."/>
            <person name="Januszkiewicz K."/>
            <person name="Wedrychowicz H."/>
        </authorList>
    </citation>
    <scope>NUCLEOTIDE SEQUENCE [LARGE SCALE GENOMIC DNA]</scope>
    <source>
        <strain evidence="5 6">DSM 100565</strain>
    </source>
</reference>
<dbReference type="Pfam" id="PF00903">
    <property type="entry name" value="Glyoxalase"/>
    <property type="match status" value="1"/>
</dbReference>
<dbReference type="InterPro" id="IPR016181">
    <property type="entry name" value="Acyl_CoA_acyltransferase"/>
</dbReference>
<evidence type="ECO:0000259" key="3">
    <source>
        <dbReference type="PROSITE" id="PS51186"/>
    </source>
</evidence>
<evidence type="ECO:0000256" key="2">
    <source>
        <dbReference type="ARBA" id="ARBA00023315"/>
    </source>
</evidence>
<feature type="domain" description="VOC" evidence="4">
    <location>
        <begin position="4"/>
        <end position="111"/>
    </location>
</feature>
<evidence type="ECO:0000313" key="5">
    <source>
        <dbReference type="EMBL" id="SHI67005.1"/>
    </source>
</evidence>
<gene>
    <name evidence="5" type="ORF">SAMN05444417_1470</name>
</gene>
<accession>A0A1M6D116</accession>
<keyword evidence="1" id="KW-0808">Transferase</keyword>
<feature type="domain" description="N-acetyltransferase" evidence="3">
    <location>
        <begin position="136"/>
        <end position="282"/>
    </location>
</feature>
<dbReference type="OrthoDB" id="9792626at2"/>
<keyword evidence="5" id="KW-0689">Ribosomal protein</keyword>
<dbReference type="PROSITE" id="PS51186">
    <property type="entry name" value="GNAT"/>
    <property type="match status" value="1"/>
</dbReference>
<evidence type="ECO:0000259" key="4">
    <source>
        <dbReference type="PROSITE" id="PS51819"/>
    </source>
</evidence>
<dbReference type="InterPro" id="IPR029068">
    <property type="entry name" value="Glyas_Bleomycin-R_OHBP_Dase"/>
</dbReference>
<dbReference type="GO" id="GO:0005840">
    <property type="term" value="C:ribosome"/>
    <property type="evidence" value="ECO:0007669"/>
    <property type="project" value="UniProtKB-KW"/>
</dbReference>
<dbReference type="Gene3D" id="3.10.180.10">
    <property type="entry name" value="2,3-Dihydroxybiphenyl 1,2-Dioxygenase, domain 1"/>
    <property type="match status" value="1"/>
</dbReference>
<sequence>MISGINHLTLAVSDLDRALAFYEGLLGGRVRAIWDRGAYLELGTLWLCLSVGPVTQRQDYTHVALSAAEGAFEALAERLRKGAPSWQENRSEGASVYVLDPDGHRLELHRGGIEHRLAHYRARPEGGVRVIGDEDGPVRRARPEDLPALAALVGGLAAHHGDPAVADAAALERDIFDPAPLYRAWVACHGGAVAGYALALPAGQAQSGRRGLDLHHLFVAPGARGHGLGRALVAAVEARARQEGGCYVRIGAARSNVLAHALYRALGYEERAGDPSFRKRLD</sequence>
<protein>
    <submittedName>
        <fullName evidence="5">Ribosomal protein S18 acetylase RimI</fullName>
    </submittedName>
</protein>
<proteinExistence type="predicted"/>
<dbReference type="InterPro" id="IPR000182">
    <property type="entry name" value="GNAT_dom"/>
</dbReference>
<dbReference type="CDD" id="cd04301">
    <property type="entry name" value="NAT_SF"/>
    <property type="match status" value="1"/>
</dbReference>
<keyword evidence="5" id="KW-0687">Ribonucleoprotein</keyword>
<name>A0A1M6D116_9RHOB</name>
<dbReference type="STRING" id="1447782.SAMN05444417_1470"/>
<dbReference type="PANTHER" id="PTHR43877:SF2">
    <property type="entry name" value="AMINOALKYLPHOSPHONATE N-ACETYLTRANSFERASE-RELATED"/>
    <property type="match status" value="1"/>
</dbReference>
<organism evidence="5 6">
    <name type="scientific">Wenxinia saemankumensis</name>
    <dbReference type="NCBI Taxonomy" id="1447782"/>
    <lineage>
        <taxon>Bacteria</taxon>
        <taxon>Pseudomonadati</taxon>
        <taxon>Pseudomonadota</taxon>
        <taxon>Alphaproteobacteria</taxon>
        <taxon>Rhodobacterales</taxon>
        <taxon>Roseobacteraceae</taxon>
        <taxon>Wenxinia</taxon>
    </lineage>
</organism>
<dbReference type="InterPro" id="IPR037523">
    <property type="entry name" value="VOC_core"/>
</dbReference>
<dbReference type="InterPro" id="IPR004360">
    <property type="entry name" value="Glyas_Fos-R_dOase_dom"/>
</dbReference>
<keyword evidence="2" id="KW-0012">Acyltransferase</keyword>
<dbReference type="SUPFAM" id="SSF55729">
    <property type="entry name" value="Acyl-CoA N-acyltransferases (Nat)"/>
    <property type="match status" value="1"/>
</dbReference>
<keyword evidence="6" id="KW-1185">Reference proteome</keyword>
<dbReference type="PROSITE" id="PS51819">
    <property type="entry name" value="VOC"/>
    <property type="match status" value="1"/>
</dbReference>
<evidence type="ECO:0000256" key="1">
    <source>
        <dbReference type="ARBA" id="ARBA00022679"/>
    </source>
</evidence>
<dbReference type="Gene3D" id="3.40.630.30">
    <property type="match status" value="1"/>
</dbReference>
<evidence type="ECO:0000313" key="6">
    <source>
        <dbReference type="Proteomes" id="UP000184292"/>
    </source>
</evidence>
<dbReference type="SUPFAM" id="SSF54593">
    <property type="entry name" value="Glyoxalase/Bleomycin resistance protein/Dihydroxybiphenyl dioxygenase"/>
    <property type="match status" value="1"/>
</dbReference>
<dbReference type="Pfam" id="PF00583">
    <property type="entry name" value="Acetyltransf_1"/>
    <property type="match status" value="1"/>
</dbReference>
<dbReference type="PANTHER" id="PTHR43877">
    <property type="entry name" value="AMINOALKYLPHOSPHONATE N-ACETYLTRANSFERASE-RELATED-RELATED"/>
    <property type="match status" value="1"/>
</dbReference>
<dbReference type="GO" id="GO:0016747">
    <property type="term" value="F:acyltransferase activity, transferring groups other than amino-acyl groups"/>
    <property type="evidence" value="ECO:0007669"/>
    <property type="project" value="InterPro"/>
</dbReference>